<dbReference type="PANTHER" id="PTHR21028">
    <property type="entry name" value="SI:CH211-156B7.4"/>
    <property type="match status" value="1"/>
</dbReference>
<proteinExistence type="predicted"/>
<dbReference type="SUPFAM" id="SSF55154">
    <property type="entry name" value="CYTH-like phosphatases"/>
    <property type="match status" value="1"/>
</dbReference>
<organism evidence="2 3">
    <name type="scientific">Streptococcus australis</name>
    <dbReference type="NCBI Taxonomy" id="113107"/>
    <lineage>
        <taxon>Bacteria</taxon>
        <taxon>Bacillati</taxon>
        <taxon>Bacillota</taxon>
        <taxon>Bacilli</taxon>
        <taxon>Lactobacillales</taxon>
        <taxon>Streptococcaceae</taxon>
        <taxon>Streptococcus</taxon>
    </lineage>
</organism>
<dbReference type="EMBL" id="LR594040">
    <property type="protein sequence ID" value="VTS70081.1"/>
    <property type="molecule type" value="Genomic_DNA"/>
</dbReference>
<dbReference type="Pfam" id="PF01928">
    <property type="entry name" value="CYTH"/>
    <property type="match status" value="1"/>
</dbReference>
<feature type="domain" description="CYTH" evidence="1">
    <location>
        <begin position="17"/>
        <end position="184"/>
    </location>
</feature>
<protein>
    <submittedName>
        <fullName evidence="2">Putative adenylyl cyclase CyaB</fullName>
    </submittedName>
</protein>
<sequence>MKSLKIGCLYQIGIKMSSNIEFKAKLNNRNLAKNIIIKYSQANPEILKQRDIFYNFKLGRLKMRTINNSESELIFYIRQNIAGRKVSKYKRIKVKNPRLVDSMLSTLLGKIGEVKKSRTLYLKENIRFHLDEVAGLGNFIEVEYILPKDETRQSAEKKVDDIIKMLKIKKKDFIDISYMDMINKSR</sequence>
<dbReference type="Proteomes" id="UP000307982">
    <property type="component" value="Chromosome"/>
</dbReference>
<dbReference type="PANTHER" id="PTHR21028:SF2">
    <property type="entry name" value="CYTH DOMAIN-CONTAINING PROTEIN"/>
    <property type="match status" value="1"/>
</dbReference>
<evidence type="ECO:0000259" key="1">
    <source>
        <dbReference type="PROSITE" id="PS51707"/>
    </source>
</evidence>
<dbReference type="Gene3D" id="2.40.320.10">
    <property type="entry name" value="Hypothetical Protein Pfu-838710-001"/>
    <property type="match status" value="1"/>
</dbReference>
<dbReference type="CDD" id="cd07890">
    <property type="entry name" value="CYTH-like_AC_IV-like"/>
    <property type="match status" value="1"/>
</dbReference>
<dbReference type="AlphaFoldDB" id="A0A4V0BU99"/>
<dbReference type="SMART" id="SM01118">
    <property type="entry name" value="CYTH"/>
    <property type="match status" value="1"/>
</dbReference>
<dbReference type="PROSITE" id="PS51707">
    <property type="entry name" value="CYTH"/>
    <property type="match status" value="1"/>
</dbReference>
<dbReference type="InterPro" id="IPR033469">
    <property type="entry name" value="CYTH-like_dom_sf"/>
</dbReference>
<name>A0A4V0BU99_9STRE</name>
<dbReference type="InterPro" id="IPR023577">
    <property type="entry name" value="CYTH_domain"/>
</dbReference>
<reference evidence="2 3" key="1">
    <citation type="submission" date="2019-05" db="EMBL/GenBank/DDBJ databases">
        <authorList>
            <consortium name="Pathogen Informatics"/>
        </authorList>
    </citation>
    <scope>NUCLEOTIDE SEQUENCE [LARGE SCALE GENOMIC DNA]</scope>
    <source>
        <strain evidence="2 3">NCTC5338</strain>
    </source>
</reference>
<accession>A0A4V0BU99</accession>
<dbReference type="InterPro" id="IPR008173">
    <property type="entry name" value="Adenylyl_cyclase_CyaB"/>
</dbReference>
<evidence type="ECO:0000313" key="3">
    <source>
        <dbReference type="Proteomes" id="UP000307982"/>
    </source>
</evidence>
<evidence type="ECO:0000313" key="2">
    <source>
        <dbReference type="EMBL" id="VTS70081.1"/>
    </source>
</evidence>
<gene>
    <name evidence="2" type="ORF">NCTC5338_00581</name>
</gene>